<dbReference type="InterPro" id="IPR016024">
    <property type="entry name" value="ARM-type_fold"/>
</dbReference>
<evidence type="ECO:0000256" key="1">
    <source>
        <dbReference type="ARBA" id="ARBA00004173"/>
    </source>
</evidence>
<comment type="caution">
    <text evidence="8">The sequence shown here is derived from an EMBL/GenBank/DDBJ whole genome shotgun (WGS) entry which is preliminary data.</text>
</comment>
<dbReference type="Gene3D" id="1.25.10.10">
    <property type="entry name" value="Leucine-rich Repeat Variant"/>
    <property type="match status" value="1"/>
</dbReference>
<protein>
    <submittedName>
        <fullName evidence="8">Rap1 GTPase-GDP dissociation stimulator 1</fullName>
    </submittedName>
</protein>
<gene>
    <name evidence="8" type="ORF">H4Q32_016361</name>
</gene>
<dbReference type="SUPFAM" id="SSF48371">
    <property type="entry name" value="ARM repeat"/>
    <property type="match status" value="1"/>
</dbReference>
<dbReference type="InterPro" id="IPR011989">
    <property type="entry name" value="ARM-like"/>
</dbReference>
<organism evidence="8 9">
    <name type="scientific">Labeo rohita</name>
    <name type="common">Indian major carp</name>
    <name type="synonym">Cyprinus rohita</name>
    <dbReference type="NCBI Taxonomy" id="84645"/>
    <lineage>
        <taxon>Eukaryota</taxon>
        <taxon>Metazoa</taxon>
        <taxon>Chordata</taxon>
        <taxon>Craniata</taxon>
        <taxon>Vertebrata</taxon>
        <taxon>Euteleostomi</taxon>
        <taxon>Actinopterygii</taxon>
        <taxon>Neopterygii</taxon>
        <taxon>Teleostei</taxon>
        <taxon>Ostariophysi</taxon>
        <taxon>Cypriniformes</taxon>
        <taxon>Cyprinidae</taxon>
        <taxon>Labeoninae</taxon>
        <taxon>Labeonini</taxon>
        <taxon>Labeo</taxon>
    </lineage>
</organism>
<evidence type="ECO:0000256" key="4">
    <source>
        <dbReference type="ARBA" id="ARBA00022490"/>
    </source>
</evidence>
<proteinExistence type="predicted"/>
<dbReference type="PROSITE" id="PS50176">
    <property type="entry name" value="ARM_REPEAT"/>
    <property type="match status" value="1"/>
</dbReference>
<evidence type="ECO:0000256" key="6">
    <source>
        <dbReference type="ARBA" id="ARBA00023128"/>
    </source>
</evidence>
<reference evidence="8 9" key="1">
    <citation type="submission" date="2022-01" db="EMBL/GenBank/DDBJ databases">
        <title>A high-quality chromosome-level genome assembly of rohu carp, Labeo rohita.</title>
        <authorList>
            <person name="Arick M.A. II"/>
            <person name="Hsu C.-Y."/>
            <person name="Magbanua Z."/>
            <person name="Pechanova O."/>
            <person name="Grover C."/>
            <person name="Miller E."/>
            <person name="Thrash A."/>
            <person name="Ezzel L."/>
            <person name="Alam S."/>
            <person name="Benzie J."/>
            <person name="Hamilton M."/>
            <person name="Karsi A."/>
            <person name="Lawrence M.L."/>
            <person name="Peterson D.G."/>
        </authorList>
    </citation>
    <scope>NUCLEOTIDE SEQUENCE [LARGE SCALE GENOMIC DNA]</scope>
    <source>
        <strain evidence="9">BAU-BD-2019</strain>
        <tissue evidence="8">Blood</tissue>
    </source>
</reference>
<sequence>MWAFFSSQCHLQVACPLCGFRQTEDLECISAERGETGIERKKINVITGSHRHMDKMGASRPLPNVPKDSLSAAIEAISVSTELVEEELKPYLDTVLNVAIERKKGLSEQVVESGILPVLAQILRRKSMLTTHTARLVAELARDAPVREQCFETGIVSALVTLLLSQDQDLLLHVSQAIARICYDSNLQQERFLRLGAVPRLVSVLLQHTENEALLSSCLLALCNLADMGEEDGSMLSWEEGAYFGEGERVFRGTSRYSFGFSSAVTVVRLKQWTNGQYSVAVEVLQRCSTMVWGAKNGHQNGHRLPNFAHLGSCPKLYKVIKCSVKNIPRNRNLRAAVLHTLL</sequence>
<keyword evidence="9" id="KW-1185">Reference proteome</keyword>
<dbReference type="SMART" id="SM00185">
    <property type="entry name" value="ARM"/>
    <property type="match status" value="3"/>
</dbReference>
<keyword evidence="4" id="KW-0963">Cytoplasm</keyword>
<keyword evidence="6" id="KW-0496">Mitochondrion</keyword>
<evidence type="ECO:0000256" key="5">
    <source>
        <dbReference type="ARBA" id="ARBA00022824"/>
    </source>
</evidence>
<evidence type="ECO:0000256" key="7">
    <source>
        <dbReference type="PROSITE-ProRule" id="PRU00259"/>
    </source>
</evidence>
<dbReference type="InterPro" id="IPR000225">
    <property type="entry name" value="Armadillo"/>
</dbReference>
<dbReference type="EMBL" id="JACTAM010000012">
    <property type="protein sequence ID" value="KAI2658320.1"/>
    <property type="molecule type" value="Genomic_DNA"/>
</dbReference>
<dbReference type="InterPro" id="IPR040144">
    <property type="entry name" value="RAP1GDS1"/>
</dbReference>
<accession>A0ABQ8M6Q5</accession>
<evidence type="ECO:0000256" key="3">
    <source>
        <dbReference type="ARBA" id="ARBA00004514"/>
    </source>
</evidence>
<evidence type="ECO:0000313" key="8">
    <source>
        <dbReference type="EMBL" id="KAI2658320.1"/>
    </source>
</evidence>
<evidence type="ECO:0000256" key="2">
    <source>
        <dbReference type="ARBA" id="ARBA00004240"/>
    </source>
</evidence>
<dbReference type="Proteomes" id="UP000830375">
    <property type="component" value="Unassembled WGS sequence"/>
</dbReference>
<evidence type="ECO:0000313" key="9">
    <source>
        <dbReference type="Proteomes" id="UP000830375"/>
    </source>
</evidence>
<comment type="subcellular location">
    <subcellularLocation>
        <location evidence="3">Cytoplasm</location>
        <location evidence="3">Cytosol</location>
    </subcellularLocation>
    <subcellularLocation>
        <location evidence="2">Endoplasmic reticulum</location>
    </subcellularLocation>
    <subcellularLocation>
        <location evidence="1">Mitochondrion</location>
    </subcellularLocation>
</comment>
<feature type="repeat" description="ARM" evidence="7">
    <location>
        <begin position="196"/>
        <end position="226"/>
    </location>
</feature>
<dbReference type="PANTHER" id="PTHR10957">
    <property type="entry name" value="RAP1 GTPASE-GDP DISSOCIATION STIMULATOR 1"/>
    <property type="match status" value="1"/>
</dbReference>
<keyword evidence="5" id="KW-0256">Endoplasmic reticulum</keyword>
<name>A0ABQ8M6Q5_LABRO</name>